<dbReference type="EMBL" id="OOIL02002239">
    <property type="protein sequence ID" value="VFQ81304.1"/>
    <property type="molecule type" value="Genomic_DNA"/>
</dbReference>
<proteinExistence type="predicted"/>
<dbReference type="Proteomes" id="UP000595140">
    <property type="component" value="Unassembled WGS sequence"/>
</dbReference>
<name>A0A484LYX4_9ASTE</name>
<organism evidence="1 2">
    <name type="scientific">Cuscuta campestris</name>
    <dbReference type="NCBI Taxonomy" id="132261"/>
    <lineage>
        <taxon>Eukaryota</taxon>
        <taxon>Viridiplantae</taxon>
        <taxon>Streptophyta</taxon>
        <taxon>Embryophyta</taxon>
        <taxon>Tracheophyta</taxon>
        <taxon>Spermatophyta</taxon>
        <taxon>Magnoliopsida</taxon>
        <taxon>eudicotyledons</taxon>
        <taxon>Gunneridae</taxon>
        <taxon>Pentapetalae</taxon>
        <taxon>asterids</taxon>
        <taxon>lamiids</taxon>
        <taxon>Solanales</taxon>
        <taxon>Convolvulaceae</taxon>
        <taxon>Cuscuteae</taxon>
        <taxon>Cuscuta</taxon>
        <taxon>Cuscuta subgen. Grammica</taxon>
        <taxon>Cuscuta sect. Cleistogrammica</taxon>
    </lineage>
</organism>
<gene>
    <name evidence="1" type="ORF">CCAM_LOCUS23080</name>
</gene>
<evidence type="ECO:0000313" key="2">
    <source>
        <dbReference type="Proteomes" id="UP000595140"/>
    </source>
</evidence>
<reference evidence="1 2" key="1">
    <citation type="submission" date="2018-04" db="EMBL/GenBank/DDBJ databases">
        <authorList>
            <person name="Vogel A."/>
        </authorList>
    </citation>
    <scope>NUCLEOTIDE SEQUENCE [LARGE SCALE GENOMIC DNA]</scope>
</reference>
<protein>
    <submittedName>
        <fullName evidence="1">Uncharacterized protein</fullName>
    </submittedName>
</protein>
<evidence type="ECO:0000313" key="1">
    <source>
        <dbReference type="EMBL" id="VFQ81304.1"/>
    </source>
</evidence>
<sequence length="86" mass="10271">MARELQQCMAVTVEMSCRLQRKPRFQTVFIHVGLNRFNAKVLWCSCVCHLLYLHYTHSIEWRVGYHSNKTPQHLAKMIFLTQLHKN</sequence>
<accession>A0A484LYX4</accession>
<keyword evidence="2" id="KW-1185">Reference proteome</keyword>
<dbReference type="AlphaFoldDB" id="A0A484LYX4"/>